<dbReference type="Pfam" id="PF13408">
    <property type="entry name" value="Zn_ribbon_recom"/>
    <property type="match status" value="1"/>
</dbReference>
<gene>
    <name evidence="4" type="ORF">GNP94_22125</name>
</gene>
<evidence type="ECO:0000313" key="4">
    <source>
        <dbReference type="EMBL" id="MUG68672.1"/>
    </source>
</evidence>
<dbReference type="PROSITE" id="PS51736">
    <property type="entry name" value="RECOMBINASES_3"/>
    <property type="match status" value="1"/>
</dbReference>
<dbReference type="SUPFAM" id="SSF53041">
    <property type="entry name" value="Resolvase-like"/>
    <property type="match status" value="1"/>
</dbReference>
<dbReference type="PROSITE" id="PS51737">
    <property type="entry name" value="RECOMBINASE_DNA_BIND"/>
    <property type="match status" value="1"/>
</dbReference>
<protein>
    <submittedName>
        <fullName evidence="4">Recombinase family protein</fullName>
    </submittedName>
</protein>
<dbReference type="CDD" id="cd00338">
    <property type="entry name" value="Ser_Recombinase"/>
    <property type="match status" value="1"/>
</dbReference>
<dbReference type="Pfam" id="PF00239">
    <property type="entry name" value="Resolvase"/>
    <property type="match status" value="1"/>
</dbReference>
<evidence type="ECO:0000256" key="1">
    <source>
        <dbReference type="SAM" id="Coils"/>
    </source>
</evidence>
<keyword evidence="1" id="KW-0175">Coiled coil</keyword>
<dbReference type="PANTHER" id="PTHR30461:SF23">
    <property type="entry name" value="DNA RECOMBINASE-RELATED"/>
    <property type="match status" value="1"/>
</dbReference>
<dbReference type="RefSeq" id="WP_155619043.1">
    <property type="nucleotide sequence ID" value="NZ_WOAA01000031.1"/>
</dbReference>
<dbReference type="InterPro" id="IPR036162">
    <property type="entry name" value="Resolvase-like_N_sf"/>
</dbReference>
<dbReference type="SMART" id="SM00857">
    <property type="entry name" value="Resolvase"/>
    <property type="match status" value="1"/>
</dbReference>
<feature type="coiled-coil region" evidence="1">
    <location>
        <begin position="388"/>
        <end position="461"/>
    </location>
</feature>
<evidence type="ECO:0000313" key="5">
    <source>
        <dbReference type="Proteomes" id="UP000435177"/>
    </source>
</evidence>
<keyword evidence="5" id="KW-1185">Reference proteome</keyword>
<name>A0ABW9T6G0_9BACL</name>
<dbReference type="InterPro" id="IPR050639">
    <property type="entry name" value="SSR_resolvase"/>
</dbReference>
<evidence type="ECO:0000259" key="2">
    <source>
        <dbReference type="PROSITE" id="PS51736"/>
    </source>
</evidence>
<dbReference type="Proteomes" id="UP000435177">
    <property type="component" value="Unassembled WGS sequence"/>
</dbReference>
<feature type="domain" description="Recombinase" evidence="3">
    <location>
        <begin position="163"/>
        <end position="298"/>
    </location>
</feature>
<organism evidence="4 5">
    <name type="scientific">Paenibacillus campinasensis</name>
    <dbReference type="NCBI Taxonomy" id="66347"/>
    <lineage>
        <taxon>Bacteria</taxon>
        <taxon>Bacillati</taxon>
        <taxon>Bacillota</taxon>
        <taxon>Bacilli</taxon>
        <taxon>Bacillales</taxon>
        <taxon>Paenibacillaceae</taxon>
        <taxon>Paenibacillus</taxon>
    </lineage>
</organism>
<feature type="domain" description="Resolvase/invertase-type recombinase catalytic" evidence="2">
    <location>
        <begin position="3"/>
        <end position="155"/>
    </location>
</feature>
<dbReference type="InterPro" id="IPR038109">
    <property type="entry name" value="DNA_bind_recomb_sf"/>
</dbReference>
<dbReference type="Gene3D" id="3.90.1750.20">
    <property type="entry name" value="Putative Large Serine Recombinase, Chain B, Domain 2"/>
    <property type="match status" value="1"/>
</dbReference>
<dbReference type="EMBL" id="WOAA01000031">
    <property type="protein sequence ID" value="MUG68672.1"/>
    <property type="molecule type" value="Genomic_DNA"/>
</dbReference>
<accession>A0ABW9T6G0</accession>
<dbReference type="InterPro" id="IPR025827">
    <property type="entry name" value="Zn_ribbon_recom_dom"/>
</dbReference>
<reference evidence="4 5" key="1">
    <citation type="submission" date="2019-11" db="EMBL/GenBank/DDBJ databases">
        <title>Draft genome sequences of five Paenibacillus species of dairy origin.</title>
        <authorList>
            <person name="Olajide A.M."/>
            <person name="Chen S."/>
            <person name="Lapointe G."/>
        </authorList>
    </citation>
    <scope>NUCLEOTIDE SEQUENCE [LARGE SCALE GENOMIC DNA]</scope>
    <source>
        <strain evidence="4 5">3CS1</strain>
    </source>
</reference>
<proteinExistence type="predicted"/>
<dbReference type="PANTHER" id="PTHR30461">
    <property type="entry name" value="DNA-INVERTASE FROM LAMBDOID PROPHAGE"/>
    <property type="match status" value="1"/>
</dbReference>
<dbReference type="InterPro" id="IPR011109">
    <property type="entry name" value="DNA_bind_recombinase_dom"/>
</dbReference>
<dbReference type="Pfam" id="PF07508">
    <property type="entry name" value="Recombinase"/>
    <property type="match status" value="1"/>
</dbReference>
<dbReference type="InterPro" id="IPR006119">
    <property type="entry name" value="Resolv_N"/>
</dbReference>
<evidence type="ECO:0000259" key="3">
    <source>
        <dbReference type="PROSITE" id="PS51737"/>
    </source>
</evidence>
<sequence length="525" mass="60338">MDEYCIYLRKSRADAEAEARGEGETLIRHERTLLDLAGRMDINITRIYREIVSGETISQRPEIQELIQDVEDGRWAGVLVMEVERLARGDTIDQGIIAQTFKYANTKIITPSKTYDPNNEFDEEYFEFGLFMSRREYKTINRRQQKGRRDSVEEGKFIGNIPPYGYDRKKLEGEKGFTLVPNPDQAPIVQMIFDMYVNQGIGTARIARKLNSMGVPTARNSVWTVATINGIIRNPVYYGLIAWRRRPQKRTRSKGVVTKSRPRVTEDEWITGQGRHEPLVTKEIWDKAQAIMQTRTHAPAPAGVISSSLAGLIRCELCGRSMVRRPYTRNQAPSLMCTNPTCKNISSAHDLVEERILEGLKKWLKEYKAQWEVAVQKHESHNDSESIVKAKETVVKSIEKKLAELKKQSGSLHDFLEQGVYTIEIYMERSQVLSQRIAETESSLKAARDELNLELNRQRAKVEIIPKIEHVLDVYPKTEDPALRNQLLKSVLEVCTYKKTVRGHWSRPDSMRAFDLKLFPKIPKS</sequence>
<comment type="caution">
    <text evidence="4">The sequence shown here is derived from an EMBL/GenBank/DDBJ whole genome shotgun (WGS) entry which is preliminary data.</text>
</comment>
<dbReference type="Gene3D" id="3.40.50.1390">
    <property type="entry name" value="Resolvase, N-terminal catalytic domain"/>
    <property type="match status" value="1"/>
</dbReference>